<protein>
    <recommendedName>
        <fullName evidence="1">Enoyl reductase (ER) domain-containing protein</fullName>
    </recommendedName>
</protein>
<dbReference type="Pfam" id="PF08240">
    <property type="entry name" value="ADH_N"/>
    <property type="match status" value="1"/>
</dbReference>
<dbReference type="PANTHER" id="PTHR11695">
    <property type="entry name" value="ALCOHOL DEHYDROGENASE RELATED"/>
    <property type="match status" value="1"/>
</dbReference>
<feature type="non-terminal residue" evidence="2">
    <location>
        <position position="1"/>
    </location>
</feature>
<reference evidence="2" key="1">
    <citation type="journal article" date="2014" name="Front. Microbiol.">
        <title>High frequency of phylogenetically diverse reductive dehalogenase-homologous genes in deep subseafloor sedimentary metagenomes.</title>
        <authorList>
            <person name="Kawai M."/>
            <person name="Futagami T."/>
            <person name="Toyoda A."/>
            <person name="Takaki Y."/>
            <person name="Nishi S."/>
            <person name="Hori S."/>
            <person name="Arai W."/>
            <person name="Tsubouchi T."/>
            <person name="Morono Y."/>
            <person name="Uchiyama I."/>
            <person name="Ito T."/>
            <person name="Fujiyama A."/>
            <person name="Inagaki F."/>
            <person name="Takami H."/>
        </authorList>
    </citation>
    <scope>NUCLEOTIDE SEQUENCE</scope>
    <source>
        <strain evidence="2">Expedition CK06-06</strain>
    </source>
</reference>
<dbReference type="PANTHER" id="PTHR11695:SF648">
    <property type="entry name" value="ZINC-BINDING OXIDOREDUCTASE"/>
    <property type="match status" value="1"/>
</dbReference>
<dbReference type="InterPro" id="IPR002364">
    <property type="entry name" value="Quin_OxRdtase/zeta-crystal_CS"/>
</dbReference>
<dbReference type="InterPro" id="IPR036291">
    <property type="entry name" value="NAD(P)-bd_dom_sf"/>
</dbReference>
<name>X1IXU6_9ZZZZ</name>
<dbReference type="InterPro" id="IPR020843">
    <property type="entry name" value="ER"/>
</dbReference>
<dbReference type="SMART" id="SM00829">
    <property type="entry name" value="PKS_ER"/>
    <property type="match status" value="1"/>
</dbReference>
<dbReference type="InterPro" id="IPR011032">
    <property type="entry name" value="GroES-like_sf"/>
</dbReference>
<evidence type="ECO:0000259" key="1">
    <source>
        <dbReference type="SMART" id="SM00829"/>
    </source>
</evidence>
<dbReference type="InterPro" id="IPR050700">
    <property type="entry name" value="YIM1/Zinc_Alcohol_DH_Fams"/>
</dbReference>
<feature type="non-terminal residue" evidence="2">
    <location>
        <position position="263"/>
    </location>
</feature>
<dbReference type="EMBL" id="BARU01031589">
    <property type="protein sequence ID" value="GAH62378.1"/>
    <property type="molecule type" value="Genomic_DNA"/>
</dbReference>
<organism evidence="2">
    <name type="scientific">marine sediment metagenome</name>
    <dbReference type="NCBI Taxonomy" id="412755"/>
    <lineage>
        <taxon>unclassified sequences</taxon>
        <taxon>metagenomes</taxon>
        <taxon>ecological metagenomes</taxon>
    </lineage>
</organism>
<accession>X1IXU6</accession>
<dbReference type="Gene3D" id="3.90.180.10">
    <property type="entry name" value="Medium-chain alcohol dehydrogenases, catalytic domain"/>
    <property type="match status" value="1"/>
</dbReference>
<dbReference type="PROSITE" id="PS01162">
    <property type="entry name" value="QOR_ZETA_CRYSTAL"/>
    <property type="match status" value="1"/>
</dbReference>
<dbReference type="CDD" id="cd08267">
    <property type="entry name" value="MDR1"/>
    <property type="match status" value="1"/>
</dbReference>
<feature type="domain" description="Enoyl reductase (ER)" evidence="1">
    <location>
        <begin position="9"/>
        <end position="242"/>
    </location>
</feature>
<dbReference type="Pfam" id="PF00107">
    <property type="entry name" value="ADH_zinc_N"/>
    <property type="match status" value="1"/>
</dbReference>
<sequence>NHATTVNYGDVVARNFKNIPLREFHMPLPLIFPTKIFFGIRKPRKKILGSVFAGEIEAVGKDVKRFKEGDQVFGYLGQSMGAYAQYLCVPEKGMVAIKPANTTYEEAVIHPYGAIMAGSLLRKGKIQKGQKVLINGASGGIGSAAVQLAKSHYGAEVTGVCGTPRLEFVKSLGADKVIDYTQDDFTTQGETYDLIFDILGKSSFSQVKSCLKPKGRYLLASFKMRKVMQMLRTKFFGSKKIICALAIDGGIDDLVFFKELIEA</sequence>
<dbReference type="SUPFAM" id="SSF50129">
    <property type="entry name" value="GroES-like"/>
    <property type="match status" value="1"/>
</dbReference>
<gene>
    <name evidence="2" type="ORF">S03H2_49944</name>
</gene>
<dbReference type="GO" id="GO:0016491">
    <property type="term" value="F:oxidoreductase activity"/>
    <property type="evidence" value="ECO:0007669"/>
    <property type="project" value="InterPro"/>
</dbReference>
<proteinExistence type="predicted"/>
<dbReference type="SUPFAM" id="SSF51735">
    <property type="entry name" value="NAD(P)-binding Rossmann-fold domains"/>
    <property type="match status" value="1"/>
</dbReference>
<comment type="caution">
    <text evidence="2">The sequence shown here is derived from an EMBL/GenBank/DDBJ whole genome shotgun (WGS) entry which is preliminary data.</text>
</comment>
<dbReference type="InterPro" id="IPR013154">
    <property type="entry name" value="ADH-like_N"/>
</dbReference>
<dbReference type="GO" id="GO:0008270">
    <property type="term" value="F:zinc ion binding"/>
    <property type="evidence" value="ECO:0007669"/>
    <property type="project" value="InterPro"/>
</dbReference>
<dbReference type="Gene3D" id="3.40.50.720">
    <property type="entry name" value="NAD(P)-binding Rossmann-like Domain"/>
    <property type="match status" value="1"/>
</dbReference>
<evidence type="ECO:0000313" key="2">
    <source>
        <dbReference type="EMBL" id="GAH62378.1"/>
    </source>
</evidence>
<dbReference type="AlphaFoldDB" id="X1IXU6"/>
<dbReference type="InterPro" id="IPR013149">
    <property type="entry name" value="ADH-like_C"/>
</dbReference>